<dbReference type="Gene3D" id="3.30.565.10">
    <property type="entry name" value="Histidine kinase-like ATPase, C-terminal domain"/>
    <property type="match status" value="1"/>
</dbReference>
<evidence type="ECO:0000256" key="9">
    <source>
        <dbReference type="ARBA" id="ARBA00022842"/>
    </source>
</evidence>
<keyword evidence="11" id="KW-0464">Manganese</keyword>
<name>A0A239N899_9ACTN</name>
<dbReference type="InterPro" id="IPR003018">
    <property type="entry name" value="GAF"/>
</dbReference>
<dbReference type="NCBIfam" id="TIGR00229">
    <property type="entry name" value="sensory_box"/>
    <property type="match status" value="2"/>
</dbReference>
<dbReference type="GO" id="GO:0046872">
    <property type="term" value="F:metal ion binding"/>
    <property type="evidence" value="ECO:0007669"/>
    <property type="project" value="UniProtKB-KW"/>
</dbReference>
<keyword evidence="5" id="KW-0547">Nucleotide-binding</keyword>
<dbReference type="InterPro" id="IPR052016">
    <property type="entry name" value="Bact_Sigma-Reg"/>
</dbReference>
<evidence type="ECO:0000256" key="11">
    <source>
        <dbReference type="ARBA" id="ARBA00023211"/>
    </source>
</evidence>
<evidence type="ECO:0000256" key="15">
    <source>
        <dbReference type="ARBA" id="ARBA00081350"/>
    </source>
</evidence>
<dbReference type="InterPro" id="IPR036457">
    <property type="entry name" value="PPM-type-like_dom_sf"/>
</dbReference>
<evidence type="ECO:0000256" key="14">
    <source>
        <dbReference type="ARBA" id="ARBA00075117"/>
    </source>
</evidence>
<dbReference type="Gene3D" id="3.60.40.10">
    <property type="entry name" value="PPM-type phosphatase domain"/>
    <property type="match status" value="1"/>
</dbReference>
<evidence type="ECO:0000256" key="12">
    <source>
        <dbReference type="ARBA" id="ARBA00047761"/>
    </source>
</evidence>
<organism evidence="17 18">
    <name type="scientific">Actinacidiphila glaucinigra</name>
    <dbReference type="NCBI Taxonomy" id="235986"/>
    <lineage>
        <taxon>Bacteria</taxon>
        <taxon>Bacillati</taxon>
        <taxon>Actinomycetota</taxon>
        <taxon>Actinomycetes</taxon>
        <taxon>Kitasatosporales</taxon>
        <taxon>Streptomycetaceae</taxon>
        <taxon>Actinacidiphila</taxon>
    </lineage>
</organism>
<dbReference type="EMBL" id="FZOF01000032">
    <property type="protein sequence ID" value="SNT51115.1"/>
    <property type="molecule type" value="Genomic_DNA"/>
</dbReference>
<evidence type="ECO:0000256" key="8">
    <source>
        <dbReference type="ARBA" id="ARBA00022840"/>
    </source>
</evidence>
<keyword evidence="4" id="KW-0479">Metal-binding</keyword>
<dbReference type="InterPro" id="IPR036890">
    <property type="entry name" value="HATPase_C_sf"/>
</dbReference>
<dbReference type="Gene3D" id="3.30.450.40">
    <property type="match status" value="1"/>
</dbReference>
<dbReference type="FunFam" id="3.60.40.10:FF:000005">
    <property type="entry name" value="Serine/threonine protein phosphatase"/>
    <property type="match status" value="1"/>
</dbReference>
<dbReference type="GO" id="GO:0016301">
    <property type="term" value="F:kinase activity"/>
    <property type="evidence" value="ECO:0007669"/>
    <property type="project" value="UniProtKB-KW"/>
</dbReference>
<evidence type="ECO:0000256" key="5">
    <source>
        <dbReference type="ARBA" id="ARBA00022741"/>
    </source>
</evidence>
<keyword evidence="6" id="KW-0418">Kinase</keyword>
<dbReference type="PANTHER" id="PTHR43156">
    <property type="entry name" value="STAGE II SPORULATION PROTEIN E-RELATED"/>
    <property type="match status" value="1"/>
</dbReference>
<evidence type="ECO:0000256" key="10">
    <source>
        <dbReference type="ARBA" id="ARBA00022912"/>
    </source>
</evidence>
<dbReference type="InterPro" id="IPR029016">
    <property type="entry name" value="GAF-like_dom_sf"/>
</dbReference>
<evidence type="ECO:0000256" key="7">
    <source>
        <dbReference type="ARBA" id="ARBA00022801"/>
    </source>
</evidence>
<dbReference type="GO" id="GO:0004722">
    <property type="term" value="F:protein serine/threonine phosphatase activity"/>
    <property type="evidence" value="ECO:0007669"/>
    <property type="project" value="UniProtKB-EC"/>
</dbReference>
<dbReference type="SUPFAM" id="SSF55781">
    <property type="entry name" value="GAF domain-like"/>
    <property type="match status" value="1"/>
</dbReference>
<dbReference type="CDD" id="cd16936">
    <property type="entry name" value="HATPase_RsbW-like"/>
    <property type="match status" value="1"/>
</dbReference>
<dbReference type="CDD" id="cd00130">
    <property type="entry name" value="PAS"/>
    <property type="match status" value="2"/>
</dbReference>
<dbReference type="Pfam" id="PF07228">
    <property type="entry name" value="SpoIIE"/>
    <property type="match status" value="1"/>
</dbReference>
<dbReference type="SMART" id="SM00065">
    <property type="entry name" value="GAF"/>
    <property type="match status" value="1"/>
</dbReference>
<dbReference type="InterPro" id="IPR000014">
    <property type="entry name" value="PAS"/>
</dbReference>
<dbReference type="EC" id="3.1.3.16" evidence="1"/>
<gene>
    <name evidence="17" type="ORF">SAMN05216252_13287</name>
</gene>
<dbReference type="SUPFAM" id="SSF55785">
    <property type="entry name" value="PYP-like sensor domain (PAS domain)"/>
    <property type="match status" value="2"/>
</dbReference>
<keyword evidence="18" id="KW-1185">Reference proteome</keyword>
<dbReference type="AlphaFoldDB" id="A0A239N899"/>
<dbReference type="Pfam" id="PF01590">
    <property type="entry name" value="GAF"/>
    <property type="match status" value="1"/>
</dbReference>
<keyword evidence="8" id="KW-0067">ATP-binding</keyword>
<dbReference type="Proteomes" id="UP000198280">
    <property type="component" value="Unassembled WGS sequence"/>
</dbReference>
<dbReference type="FunFam" id="3.30.450.40:FF:000035">
    <property type="entry name" value="PAS sensor protein"/>
    <property type="match status" value="1"/>
</dbReference>
<dbReference type="SMART" id="SM00091">
    <property type="entry name" value="PAS"/>
    <property type="match status" value="2"/>
</dbReference>
<keyword evidence="9" id="KW-0460">Magnesium</keyword>
<keyword evidence="3" id="KW-0808">Transferase</keyword>
<dbReference type="PROSITE" id="PS50112">
    <property type="entry name" value="PAS"/>
    <property type="match status" value="1"/>
</dbReference>
<dbReference type="PANTHER" id="PTHR43156:SF2">
    <property type="entry name" value="STAGE II SPORULATION PROTEIN E"/>
    <property type="match status" value="1"/>
</dbReference>
<dbReference type="SUPFAM" id="SSF81606">
    <property type="entry name" value="PP2C-like"/>
    <property type="match status" value="1"/>
</dbReference>
<evidence type="ECO:0000256" key="6">
    <source>
        <dbReference type="ARBA" id="ARBA00022777"/>
    </source>
</evidence>
<dbReference type="GO" id="GO:0005524">
    <property type="term" value="F:ATP binding"/>
    <property type="evidence" value="ECO:0007669"/>
    <property type="project" value="UniProtKB-KW"/>
</dbReference>
<evidence type="ECO:0000313" key="18">
    <source>
        <dbReference type="Proteomes" id="UP000198280"/>
    </source>
</evidence>
<dbReference type="InterPro" id="IPR035965">
    <property type="entry name" value="PAS-like_dom_sf"/>
</dbReference>
<keyword evidence="2" id="KW-0597">Phosphoprotein</keyword>
<evidence type="ECO:0000256" key="2">
    <source>
        <dbReference type="ARBA" id="ARBA00022553"/>
    </source>
</evidence>
<dbReference type="Pfam" id="PF08448">
    <property type="entry name" value="PAS_4"/>
    <property type="match status" value="1"/>
</dbReference>
<dbReference type="FunFam" id="3.30.565.10:FF:000028">
    <property type="entry name" value="PAS sensor protein"/>
    <property type="match status" value="1"/>
</dbReference>
<dbReference type="InterPro" id="IPR003594">
    <property type="entry name" value="HATPase_dom"/>
</dbReference>
<dbReference type="SUPFAM" id="SSF55874">
    <property type="entry name" value="ATPase domain of HSP90 chaperone/DNA topoisomerase II/histidine kinase"/>
    <property type="match status" value="1"/>
</dbReference>
<feature type="domain" description="PAS" evidence="16">
    <location>
        <begin position="25"/>
        <end position="52"/>
    </location>
</feature>
<keyword evidence="7" id="KW-0378">Hydrolase</keyword>
<comment type="catalytic activity">
    <reaction evidence="12">
        <text>O-phospho-L-seryl-[protein] + H2O = L-seryl-[protein] + phosphate</text>
        <dbReference type="Rhea" id="RHEA:20629"/>
        <dbReference type="Rhea" id="RHEA-COMP:9863"/>
        <dbReference type="Rhea" id="RHEA-COMP:11604"/>
        <dbReference type="ChEBI" id="CHEBI:15377"/>
        <dbReference type="ChEBI" id="CHEBI:29999"/>
        <dbReference type="ChEBI" id="CHEBI:43474"/>
        <dbReference type="ChEBI" id="CHEBI:83421"/>
        <dbReference type="EC" id="3.1.3.16"/>
    </reaction>
</comment>
<dbReference type="Gene3D" id="3.30.450.20">
    <property type="entry name" value="PAS domain"/>
    <property type="match status" value="2"/>
</dbReference>
<evidence type="ECO:0000256" key="13">
    <source>
        <dbReference type="ARBA" id="ARBA00056274"/>
    </source>
</evidence>
<evidence type="ECO:0000256" key="3">
    <source>
        <dbReference type="ARBA" id="ARBA00022679"/>
    </source>
</evidence>
<reference evidence="17 18" key="1">
    <citation type="submission" date="2017-06" db="EMBL/GenBank/DDBJ databases">
        <authorList>
            <person name="Kim H.J."/>
            <person name="Triplett B.A."/>
        </authorList>
    </citation>
    <scope>NUCLEOTIDE SEQUENCE [LARGE SCALE GENOMIC DNA]</scope>
    <source>
        <strain evidence="17 18">CGMCC 4.1858</strain>
    </source>
</reference>
<evidence type="ECO:0000256" key="4">
    <source>
        <dbReference type="ARBA" id="ARBA00022723"/>
    </source>
</evidence>
<comment type="function">
    <text evidence="13">Primarily acts as an independent SigF regulator that is sensitive to the osmosensory signal, mediating the cross talk of PknD with the SigF regulon. Possesses both phosphatase and kinase activities. The kinase domain functions as a classic anti-sigma factor-like kinase to phosphorylate the anti-anti-sigma factor domain at the canonical regulatory site, and the phosphatase domain antagonizes this activity.</text>
</comment>
<dbReference type="InterPro" id="IPR001932">
    <property type="entry name" value="PPM-type_phosphatase-like_dom"/>
</dbReference>
<dbReference type="InterPro" id="IPR013656">
    <property type="entry name" value="PAS_4"/>
</dbReference>
<sequence>MTCTDVVTLGNRVNAPGISDSAFAIFDERGTVVAWTTAAERLVGYAAGDVVGLSAALVLPSFGDAPSMSDFTRQRLAEDGWPGTAAVTHRDGRVIDVSLRITMLRGLNGATRWLASLTDAGALSGDATSRSVWGPLLARAPIGVVIRDPQLRCVFANDVMAEHDGISCGRRLGRRFVDVLAGPKAGALETVMRQVLESGTTKVHEYRTWLPVSKGREHPFAASFHCLQGADGESLGVCVISADVVESRLARERLAAVGEASARLGSTLDVMQTSQELADLAVPLLADYVAVDLEQSVPFSEGPPARIDPAGGRLPALRRAGLASIHPGAPESAWVRGEPVTVPPRSPFASVLRTGRSHLEPILDTAPGIWFDEDPALAARIRTNGVHSLMVVPIRARRALLGVVLFIRTVDPEPFQEVDLLLAEELVRRAAVALDNARQYAREHTAALTLQRNLLPRRLKGGTAVEAASRYLPADMDHGVGGDWFDVIPLSGARVALVVGDVVGHGLHAAATMGTLRAAVRTLADMELPPAELLHRLDDTVQRLVEEDTDPADQTPAVVGATCLYAVYDPATRVCVMARAGHPPPAIVDREGGVTFPDLPTGAPLGIGLGDPFEAVELELPEGSLIALYTDGLIESRDGDIEEGMHRLGTALAEPDRSLEELCTLATASLPAQAPSDDVTLLLVRTLSLGAAQVASWTLPCDESAVRHARRLAAAQLTDWGLDGIEHSAKLLVSELVTNAVRHGAGPIGLRLIRHQALTCEVFDTDVCVPRLRSARTMDENGRGLFLVGQLSRRWGSRSAAGGKVVWAELDLASARA</sequence>
<evidence type="ECO:0000313" key="17">
    <source>
        <dbReference type="EMBL" id="SNT51115.1"/>
    </source>
</evidence>
<accession>A0A239N899</accession>
<keyword evidence="10" id="KW-0904">Protein phosphatase</keyword>
<evidence type="ECO:0000256" key="1">
    <source>
        <dbReference type="ARBA" id="ARBA00013081"/>
    </source>
</evidence>
<dbReference type="Pfam" id="PF13581">
    <property type="entry name" value="HATPase_c_2"/>
    <property type="match status" value="1"/>
</dbReference>
<dbReference type="SMART" id="SM00331">
    <property type="entry name" value="PP2C_SIG"/>
    <property type="match status" value="1"/>
</dbReference>
<evidence type="ECO:0000259" key="16">
    <source>
        <dbReference type="PROSITE" id="PS50112"/>
    </source>
</evidence>
<dbReference type="RefSeq" id="WP_179280141.1">
    <property type="nucleotide sequence ID" value="NZ_FZOF01000032.1"/>
</dbReference>
<dbReference type="Pfam" id="PF13426">
    <property type="entry name" value="PAS_9"/>
    <property type="match status" value="1"/>
</dbReference>
<protein>
    <recommendedName>
        <fullName evidence="1">protein-serine/threonine phosphatase</fullName>
        <ecNumber evidence="1">3.1.3.16</ecNumber>
    </recommendedName>
    <alternativeName>
        <fullName evidence="15">Protein-serine/threonine phosphatase</fullName>
    </alternativeName>
    <alternativeName>
        <fullName evidence="14">Serine/threonine-protein kinase</fullName>
    </alternativeName>
</protein>
<proteinExistence type="predicted"/>